<feature type="non-terminal residue" evidence="8">
    <location>
        <position position="125"/>
    </location>
</feature>
<keyword evidence="4 7" id="KW-0812">Transmembrane</keyword>
<keyword evidence="3" id="KW-1003">Cell membrane</keyword>
<dbReference type="PANTHER" id="PTHR30193:SF37">
    <property type="entry name" value="INNER MEMBRANE ABC TRANSPORTER PERMEASE PROTEIN YCJO"/>
    <property type="match status" value="1"/>
</dbReference>
<feature type="transmembrane region" description="Helical" evidence="7">
    <location>
        <begin position="88"/>
        <end position="109"/>
    </location>
</feature>
<reference evidence="8 9" key="1">
    <citation type="submission" date="2015-09" db="EMBL/GenBank/DDBJ databases">
        <title>Draft genome sequence of Kouleothrix aurantiaca JCM 19913.</title>
        <authorList>
            <person name="Hemp J."/>
        </authorList>
    </citation>
    <scope>NUCLEOTIDE SEQUENCE [LARGE SCALE GENOMIC DNA]</scope>
    <source>
        <strain evidence="8 9">COM-B</strain>
    </source>
</reference>
<evidence type="ECO:0000256" key="1">
    <source>
        <dbReference type="ARBA" id="ARBA00004651"/>
    </source>
</evidence>
<dbReference type="EMBL" id="LJCR01001958">
    <property type="protein sequence ID" value="KPV49455.1"/>
    <property type="molecule type" value="Genomic_DNA"/>
</dbReference>
<dbReference type="AlphaFoldDB" id="A0A0P9CTW1"/>
<proteinExistence type="predicted"/>
<gene>
    <name evidence="8" type="ORF">SE17_32530</name>
</gene>
<evidence type="ECO:0000313" key="9">
    <source>
        <dbReference type="Proteomes" id="UP000050509"/>
    </source>
</evidence>
<evidence type="ECO:0000256" key="5">
    <source>
        <dbReference type="ARBA" id="ARBA00022989"/>
    </source>
</evidence>
<evidence type="ECO:0000256" key="3">
    <source>
        <dbReference type="ARBA" id="ARBA00022475"/>
    </source>
</evidence>
<protein>
    <recommendedName>
        <fullName evidence="10">Sugar ABC transporter permease</fullName>
    </recommendedName>
</protein>
<accession>A0A0P9CTW1</accession>
<evidence type="ECO:0008006" key="10">
    <source>
        <dbReference type="Google" id="ProtNLM"/>
    </source>
</evidence>
<keyword evidence="2" id="KW-0813">Transport</keyword>
<dbReference type="SUPFAM" id="SSF161098">
    <property type="entry name" value="MetI-like"/>
    <property type="match status" value="1"/>
</dbReference>
<evidence type="ECO:0000256" key="4">
    <source>
        <dbReference type="ARBA" id="ARBA00022692"/>
    </source>
</evidence>
<keyword evidence="6 7" id="KW-0472">Membrane</keyword>
<name>A0A0P9CTW1_9CHLR</name>
<dbReference type="Gene3D" id="1.10.3720.10">
    <property type="entry name" value="MetI-like"/>
    <property type="match status" value="1"/>
</dbReference>
<evidence type="ECO:0000256" key="2">
    <source>
        <dbReference type="ARBA" id="ARBA00022448"/>
    </source>
</evidence>
<evidence type="ECO:0000313" key="8">
    <source>
        <dbReference type="EMBL" id="KPV49455.1"/>
    </source>
</evidence>
<dbReference type="GO" id="GO:0005886">
    <property type="term" value="C:plasma membrane"/>
    <property type="evidence" value="ECO:0007669"/>
    <property type="project" value="UniProtKB-SubCell"/>
</dbReference>
<dbReference type="Proteomes" id="UP000050509">
    <property type="component" value="Unassembled WGS sequence"/>
</dbReference>
<keyword evidence="5 7" id="KW-1133">Transmembrane helix</keyword>
<keyword evidence="9" id="KW-1185">Reference proteome</keyword>
<sequence length="125" mass="14418">MDVAQPKTSAPVAPKRARRRYRNATTAYLFILPGMLLFVAWTLYPLIYSLIMSFAQWNLIKPSRFVGFDNYARALKDPVFWLALRNTLLYTVITVPGQMILGLGIALLLDQPLRARAFFRTLYYI</sequence>
<evidence type="ECO:0000256" key="7">
    <source>
        <dbReference type="SAM" id="Phobius"/>
    </source>
</evidence>
<feature type="transmembrane region" description="Helical" evidence="7">
    <location>
        <begin position="25"/>
        <end position="44"/>
    </location>
</feature>
<evidence type="ECO:0000256" key="6">
    <source>
        <dbReference type="ARBA" id="ARBA00023136"/>
    </source>
</evidence>
<dbReference type="InterPro" id="IPR035906">
    <property type="entry name" value="MetI-like_sf"/>
</dbReference>
<comment type="subcellular location">
    <subcellularLocation>
        <location evidence="1">Cell membrane</location>
        <topology evidence="1">Multi-pass membrane protein</topology>
    </subcellularLocation>
</comment>
<dbReference type="PANTHER" id="PTHR30193">
    <property type="entry name" value="ABC TRANSPORTER PERMEASE PROTEIN"/>
    <property type="match status" value="1"/>
</dbReference>
<organism evidence="8 9">
    <name type="scientific">Kouleothrix aurantiaca</name>
    <dbReference type="NCBI Taxonomy" id="186479"/>
    <lineage>
        <taxon>Bacteria</taxon>
        <taxon>Bacillati</taxon>
        <taxon>Chloroflexota</taxon>
        <taxon>Chloroflexia</taxon>
        <taxon>Chloroflexales</taxon>
        <taxon>Roseiflexineae</taxon>
        <taxon>Roseiflexaceae</taxon>
        <taxon>Kouleothrix</taxon>
    </lineage>
</organism>
<dbReference type="InterPro" id="IPR051393">
    <property type="entry name" value="ABC_transporter_permease"/>
</dbReference>
<comment type="caution">
    <text evidence="8">The sequence shown here is derived from an EMBL/GenBank/DDBJ whole genome shotgun (WGS) entry which is preliminary data.</text>
</comment>